<dbReference type="Proteomes" id="UP000298681">
    <property type="component" value="Unassembled WGS sequence"/>
</dbReference>
<evidence type="ECO:0000313" key="1">
    <source>
        <dbReference type="EMBL" id="TKS53854.1"/>
    </source>
</evidence>
<name>A0A4Z1R2H6_9GAMM</name>
<dbReference type="Gene3D" id="1.20.1260.10">
    <property type="match status" value="1"/>
</dbReference>
<dbReference type="AlphaFoldDB" id="A0A4Z1R2H6"/>
<dbReference type="InterPro" id="IPR010287">
    <property type="entry name" value="DUF892_YciF-like"/>
</dbReference>
<reference evidence="1 2" key="1">
    <citation type="submission" date="2019-01" db="EMBL/GenBank/DDBJ databases">
        <authorList>
            <person name="Zhang S."/>
        </authorList>
    </citation>
    <scope>NUCLEOTIDE SEQUENCE [LARGE SCALE GENOMIC DNA]</scope>
    <source>
        <strain evidence="1 2">1626</strain>
    </source>
</reference>
<proteinExistence type="predicted"/>
<accession>A0A4Z1R2H6</accession>
<evidence type="ECO:0000313" key="2">
    <source>
        <dbReference type="Proteomes" id="UP000298681"/>
    </source>
</evidence>
<dbReference type="SUPFAM" id="SSF47240">
    <property type="entry name" value="Ferritin-like"/>
    <property type="match status" value="1"/>
</dbReference>
<dbReference type="EMBL" id="SPUH01000001">
    <property type="protein sequence ID" value="TKS53854.1"/>
    <property type="molecule type" value="Genomic_DNA"/>
</dbReference>
<dbReference type="RefSeq" id="WP_134673238.1">
    <property type="nucleotide sequence ID" value="NZ_SPUH01000001.1"/>
</dbReference>
<protein>
    <submittedName>
        <fullName evidence="1">Ferritin-like domain-containing protein</fullName>
    </submittedName>
</protein>
<comment type="caution">
    <text evidence="1">The sequence shown here is derived from an EMBL/GenBank/DDBJ whole genome shotgun (WGS) entry which is preliminary data.</text>
</comment>
<dbReference type="InterPro" id="IPR009078">
    <property type="entry name" value="Ferritin-like_SF"/>
</dbReference>
<sequence>MTTEAHEHLLDWLRDAHAMELQAESMLKAQAGRIENYPKLKARIEEHLQETLGQQQLLQQCIERLGGSTSAVKDTMGKIAAMGQAIGGMTVSDEIVKGSMASYVFENMEIASYTTLIAAAGAVGDTQTQRACEQILQQEIAMSQWLLEHLPETTREFLARSETPGVTAKK</sequence>
<dbReference type="InterPro" id="IPR012347">
    <property type="entry name" value="Ferritin-like"/>
</dbReference>
<gene>
    <name evidence="1" type="ORF">E4582_03065</name>
</gene>
<dbReference type="CDD" id="cd00657">
    <property type="entry name" value="Ferritin_like"/>
    <property type="match status" value="1"/>
</dbReference>
<organism evidence="1 2">
    <name type="scientific">Luteimonas yindakuii</name>
    <dbReference type="NCBI Taxonomy" id="2565782"/>
    <lineage>
        <taxon>Bacteria</taxon>
        <taxon>Pseudomonadati</taxon>
        <taxon>Pseudomonadota</taxon>
        <taxon>Gammaproteobacteria</taxon>
        <taxon>Lysobacterales</taxon>
        <taxon>Lysobacteraceae</taxon>
        <taxon>Luteimonas</taxon>
    </lineage>
</organism>
<dbReference type="Pfam" id="PF05974">
    <property type="entry name" value="DUF892"/>
    <property type="match status" value="1"/>
</dbReference>
<keyword evidence="2" id="KW-1185">Reference proteome</keyword>